<dbReference type="EMBL" id="LGTK01000025">
    <property type="protein sequence ID" value="KPH75207.1"/>
    <property type="molecule type" value="Genomic_DNA"/>
</dbReference>
<dbReference type="RefSeq" id="WP_060668429.1">
    <property type="nucleotide sequence ID" value="NZ_LGTK01000025.1"/>
</dbReference>
<protein>
    <recommendedName>
        <fullName evidence="3">Serine hydroxymethyltransferase</fullName>
    </recommendedName>
</protein>
<accession>A0ABR5MJC2</accession>
<evidence type="ECO:0000313" key="2">
    <source>
        <dbReference type="Proteomes" id="UP000037854"/>
    </source>
</evidence>
<keyword evidence="2" id="KW-1185">Reference proteome</keyword>
<name>A0ABR5MJC2_9BACI</name>
<gene>
    <name evidence="1" type="ORF">AFL42_09000</name>
</gene>
<dbReference type="Proteomes" id="UP000037854">
    <property type="component" value="Unassembled WGS sequence"/>
</dbReference>
<sequence>MIVREETDHFIMIEQDNHAIVSGELIKYWKKELLLSNTLMDSVVTAITLHDYGWKYFDKQPVWNDQLKAPYDFTSYPLAPKTIIYTHGINEVEKIDTYAALLCSMHYTNFMTQESSPYADSFVAQERKRQQEIIHSMKDFDVNLFDFHYELLKFTDSLSLFFCINKPGVKKEEFHFFYKNGIPVPFIDKGNSQIIWPEWKADNTIYMDPFPFETELTIKIMQKKVAKDLITKHGIVKSYENTPCEILDLKLLSKE</sequence>
<dbReference type="InterPro" id="IPR024992">
    <property type="entry name" value="DUF3891"/>
</dbReference>
<comment type="caution">
    <text evidence="1">The sequence shown here is derived from an EMBL/GenBank/DDBJ whole genome shotgun (WGS) entry which is preliminary data.</text>
</comment>
<reference evidence="1 2" key="1">
    <citation type="submission" date="2015-07" db="EMBL/GenBank/DDBJ databases">
        <title>High-quality draft genome sequence of Oceanobacillus caeni HM6, a bacillus isolated from a human feces.</title>
        <authorList>
            <person name="Kumar J."/>
            <person name="Verma M.K."/>
            <person name="Pandey R."/>
            <person name="Bhambi M."/>
            <person name="Chauhan N."/>
        </authorList>
    </citation>
    <scope>NUCLEOTIDE SEQUENCE [LARGE SCALE GENOMIC DNA]</scope>
    <source>
        <strain evidence="1 2">HM6</strain>
    </source>
</reference>
<proteinExistence type="predicted"/>
<evidence type="ECO:0000313" key="1">
    <source>
        <dbReference type="EMBL" id="KPH75207.1"/>
    </source>
</evidence>
<dbReference type="Pfam" id="PF13030">
    <property type="entry name" value="DUF3891"/>
    <property type="match status" value="1"/>
</dbReference>
<organism evidence="1 2">
    <name type="scientific">Oceanobacillus caeni</name>
    <dbReference type="NCBI Taxonomy" id="405946"/>
    <lineage>
        <taxon>Bacteria</taxon>
        <taxon>Bacillati</taxon>
        <taxon>Bacillota</taxon>
        <taxon>Bacilli</taxon>
        <taxon>Bacillales</taxon>
        <taxon>Bacillaceae</taxon>
        <taxon>Oceanobacillus</taxon>
    </lineage>
</organism>
<evidence type="ECO:0008006" key="3">
    <source>
        <dbReference type="Google" id="ProtNLM"/>
    </source>
</evidence>